<dbReference type="Pfam" id="PF13359">
    <property type="entry name" value="DDE_Tnp_4"/>
    <property type="match status" value="1"/>
</dbReference>
<feature type="domain" description="DDE Tnp4" evidence="3">
    <location>
        <begin position="94"/>
        <end position="190"/>
    </location>
</feature>
<proteinExistence type="predicted"/>
<dbReference type="Proteomes" id="UP001152795">
    <property type="component" value="Unassembled WGS sequence"/>
</dbReference>
<evidence type="ECO:0000259" key="3">
    <source>
        <dbReference type="Pfam" id="PF13359"/>
    </source>
</evidence>
<dbReference type="EMBL" id="CACRXK020007332">
    <property type="protein sequence ID" value="CAB4011980.1"/>
    <property type="molecule type" value="Genomic_DNA"/>
</dbReference>
<evidence type="ECO:0000256" key="2">
    <source>
        <dbReference type="ARBA" id="ARBA00022723"/>
    </source>
</evidence>
<protein>
    <recommendedName>
        <fullName evidence="3">DDE Tnp4 domain-containing protein</fullName>
    </recommendedName>
</protein>
<name>A0A7D9IS61_PARCT</name>
<evidence type="ECO:0000313" key="4">
    <source>
        <dbReference type="EMBL" id="CAB4011980.1"/>
    </source>
</evidence>
<dbReference type="InterPro" id="IPR027806">
    <property type="entry name" value="HARBI1_dom"/>
</dbReference>
<dbReference type="OrthoDB" id="8192237at2759"/>
<dbReference type="AlphaFoldDB" id="A0A7D9IS61"/>
<dbReference type="GO" id="GO:0046872">
    <property type="term" value="F:metal ion binding"/>
    <property type="evidence" value="ECO:0007669"/>
    <property type="project" value="UniProtKB-KW"/>
</dbReference>
<gene>
    <name evidence="4" type="ORF">PACLA_8A040632</name>
</gene>
<reference evidence="4" key="1">
    <citation type="submission" date="2020-04" db="EMBL/GenBank/DDBJ databases">
        <authorList>
            <person name="Alioto T."/>
            <person name="Alioto T."/>
            <person name="Gomez Garrido J."/>
        </authorList>
    </citation>
    <scope>NUCLEOTIDE SEQUENCE</scope>
    <source>
        <strain evidence="4">A484AB</strain>
    </source>
</reference>
<sequence length="195" mass="22333">MDDEDSVMLKWRIWCRQWLLRRDERGAYHTIFRELAIEDSPGFAEYMRMPYAKFVELAEKNLPFIVKQETCMRKSIDPSERWNIPNNIGAIDEKRIVMQKPAGAGSPFHDYKGNESIIALVMAGPEYECLYVDVGTNGRNPDSHAWGRFSLKQALHNADNPLNLLQLRPLPGSTKPIPFVLTADEAFPLSLIVKL</sequence>
<organism evidence="4 5">
    <name type="scientific">Paramuricea clavata</name>
    <name type="common">Red gorgonian</name>
    <name type="synonym">Violescent sea-whip</name>
    <dbReference type="NCBI Taxonomy" id="317549"/>
    <lineage>
        <taxon>Eukaryota</taxon>
        <taxon>Metazoa</taxon>
        <taxon>Cnidaria</taxon>
        <taxon>Anthozoa</taxon>
        <taxon>Octocorallia</taxon>
        <taxon>Malacalcyonacea</taxon>
        <taxon>Plexauridae</taxon>
        <taxon>Paramuricea</taxon>
    </lineage>
</organism>
<keyword evidence="5" id="KW-1185">Reference proteome</keyword>
<comment type="caution">
    <text evidence="4">The sequence shown here is derived from an EMBL/GenBank/DDBJ whole genome shotgun (WGS) entry which is preliminary data.</text>
</comment>
<evidence type="ECO:0000313" key="5">
    <source>
        <dbReference type="Proteomes" id="UP001152795"/>
    </source>
</evidence>
<keyword evidence="2" id="KW-0479">Metal-binding</keyword>
<evidence type="ECO:0000256" key="1">
    <source>
        <dbReference type="ARBA" id="ARBA00001968"/>
    </source>
</evidence>
<accession>A0A7D9IS61</accession>
<comment type="cofactor">
    <cofactor evidence="1">
        <name>a divalent metal cation</name>
        <dbReference type="ChEBI" id="CHEBI:60240"/>
    </cofactor>
</comment>